<dbReference type="EMBL" id="JH597773">
    <property type="protein sequence ID" value="EHQ04821.1"/>
    <property type="molecule type" value="Genomic_DNA"/>
</dbReference>
<accession>H2CHJ8</accession>
<evidence type="ECO:0000313" key="2">
    <source>
        <dbReference type="Proteomes" id="UP000005737"/>
    </source>
</evidence>
<dbReference type="AlphaFoldDB" id="H2CHJ8"/>
<name>H2CHJ8_9LEPT</name>
<reference evidence="1 2" key="1">
    <citation type="submission" date="2011-10" db="EMBL/GenBank/DDBJ databases">
        <title>The Improved High-Quality Draft genome of Leptonema illini DSM 21528.</title>
        <authorList>
            <consortium name="US DOE Joint Genome Institute (JGI-PGF)"/>
            <person name="Lucas S."/>
            <person name="Copeland A."/>
            <person name="Lapidus A."/>
            <person name="Glavina del Rio T."/>
            <person name="Dalin E."/>
            <person name="Tice H."/>
            <person name="Bruce D."/>
            <person name="Goodwin L."/>
            <person name="Pitluck S."/>
            <person name="Peters L."/>
            <person name="Mikhailova N."/>
            <person name="Held B."/>
            <person name="Kyrpides N."/>
            <person name="Mavromatis K."/>
            <person name="Ivanova N."/>
            <person name="Markowitz V."/>
            <person name="Cheng J.-F."/>
            <person name="Hugenholtz P."/>
            <person name="Woyke T."/>
            <person name="Wu D."/>
            <person name="Gronow S."/>
            <person name="Wellnitz S."/>
            <person name="Brambilla E.-M."/>
            <person name="Klenk H.-P."/>
            <person name="Eisen J.A."/>
        </authorList>
    </citation>
    <scope>NUCLEOTIDE SEQUENCE [LARGE SCALE GENOMIC DNA]</scope>
    <source>
        <strain evidence="1 2">DSM 21528</strain>
    </source>
</reference>
<proteinExistence type="predicted"/>
<protein>
    <submittedName>
        <fullName evidence="1">Uncharacterized protein</fullName>
    </submittedName>
</protein>
<sequence length="146" mass="16856">MNFAVGKERLYNKNFGKDKNIILWDVQNIENGQPIKIRFLKNNTKYRQGIRIAVDDGEGELEINGLKGRVMELWDDNTLNEIVCVCKAQEGKISVYNIWNERGYPESQSDSSGMVLEEKGNTLIYKCNDFGFESTFDKIIFSIEKM</sequence>
<keyword evidence="2" id="KW-1185">Reference proteome</keyword>
<dbReference type="RefSeq" id="WP_002768894.1">
    <property type="nucleotide sequence ID" value="NZ_JH597773.1"/>
</dbReference>
<evidence type="ECO:0000313" key="1">
    <source>
        <dbReference type="EMBL" id="EHQ04821.1"/>
    </source>
</evidence>
<dbReference type="Proteomes" id="UP000005737">
    <property type="component" value="Unassembled WGS sequence"/>
</dbReference>
<organism evidence="1 2">
    <name type="scientific">Leptonema illini DSM 21528</name>
    <dbReference type="NCBI Taxonomy" id="929563"/>
    <lineage>
        <taxon>Bacteria</taxon>
        <taxon>Pseudomonadati</taxon>
        <taxon>Spirochaetota</taxon>
        <taxon>Spirochaetia</taxon>
        <taxon>Leptospirales</taxon>
        <taxon>Leptospiraceae</taxon>
        <taxon>Leptonema</taxon>
    </lineage>
</organism>
<dbReference type="HOGENOM" id="CLU_1946379_0_0_12"/>
<gene>
    <name evidence="1" type="ORF">Lepil_0110</name>
</gene>